<keyword evidence="3" id="KW-1185">Reference proteome</keyword>
<proteinExistence type="predicted"/>
<dbReference type="NCBIfam" id="NF041634">
    <property type="entry name" value="HAEPLYID"/>
    <property type="match status" value="1"/>
</dbReference>
<evidence type="ECO:0008006" key="4">
    <source>
        <dbReference type="Google" id="ProtNLM"/>
    </source>
</evidence>
<reference evidence="2 3" key="1">
    <citation type="submission" date="2016-11" db="EMBL/GenBank/DDBJ databases">
        <authorList>
            <person name="Jaros S."/>
            <person name="Januszkiewicz K."/>
            <person name="Wedrychowicz H."/>
        </authorList>
    </citation>
    <scope>NUCLEOTIDE SEQUENCE [LARGE SCALE GENOMIC DNA]</scope>
    <source>
        <strain evidence="2 3">DSM 26897</strain>
    </source>
</reference>
<evidence type="ECO:0000313" key="3">
    <source>
        <dbReference type="Proteomes" id="UP000184368"/>
    </source>
</evidence>
<dbReference type="EMBL" id="FQUO01000001">
    <property type="protein sequence ID" value="SHE36299.1"/>
    <property type="molecule type" value="Genomic_DNA"/>
</dbReference>
<dbReference type="OrthoDB" id="892490at2"/>
<accession>A0A1M4SVV1</accession>
<gene>
    <name evidence="2" type="ORF">SAMN05444008_101250</name>
</gene>
<dbReference type="STRING" id="1302690.BUE76_00820"/>
<dbReference type="Proteomes" id="UP000184368">
    <property type="component" value="Unassembled WGS sequence"/>
</dbReference>
<protein>
    <recommendedName>
        <fullName evidence="4">MetA-pathway of phenol degradation</fullName>
    </recommendedName>
</protein>
<evidence type="ECO:0000256" key="1">
    <source>
        <dbReference type="SAM" id="SignalP"/>
    </source>
</evidence>
<feature type="signal peptide" evidence="1">
    <location>
        <begin position="1"/>
        <end position="25"/>
    </location>
</feature>
<name>A0A1M4SVV1_9BACT</name>
<keyword evidence="1" id="KW-0732">Signal</keyword>
<dbReference type="AlphaFoldDB" id="A0A1M4SVV1"/>
<sequence length="298" mass="33791">MTRNIVMPACLLALIIFLLQPIARAQDTDSLALLNRQADSVYINEIEKKAEPLKLLHAEPLYIDLIRDLGARKGEKEWNVGLGLTDNNDFDSYTALVEFEFAPVNRLGFEVELPFTFYYRTNGKMPKDSIPANRLNSLKLATQFTLLVSNPLKTSVAIGYIHEFELRPFDAREKGPLWSGNIYNPFIVAAKRWGSNAHSLIYAGPAITSHFHSGATHTSWQVNSSFHYMVPGTRNFIGVELNKEFSDTDFDLTIRPQLRLSLTDNLMVGIVAGVPIGRENQRLSTFTRLIYEPKHRHR</sequence>
<evidence type="ECO:0000313" key="2">
    <source>
        <dbReference type="EMBL" id="SHE36299.1"/>
    </source>
</evidence>
<dbReference type="RefSeq" id="WP_143157159.1">
    <property type="nucleotide sequence ID" value="NZ_FQUO01000001.1"/>
</dbReference>
<dbReference type="InterPro" id="IPR048131">
    <property type="entry name" value="HAEPLYID-like"/>
</dbReference>
<feature type="chain" id="PRO_5009907398" description="MetA-pathway of phenol degradation" evidence="1">
    <location>
        <begin position="26"/>
        <end position="298"/>
    </location>
</feature>
<organism evidence="2 3">
    <name type="scientific">Cnuella takakiae</name>
    <dbReference type="NCBI Taxonomy" id="1302690"/>
    <lineage>
        <taxon>Bacteria</taxon>
        <taxon>Pseudomonadati</taxon>
        <taxon>Bacteroidota</taxon>
        <taxon>Chitinophagia</taxon>
        <taxon>Chitinophagales</taxon>
        <taxon>Chitinophagaceae</taxon>
        <taxon>Cnuella</taxon>
    </lineage>
</organism>